<reference evidence="2 3" key="1">
    <citation type="journal article" date="2012" name="BMC Genomics">
        <title>Comparative genomics of the classical Bordetella subspecies: the evolution and exchange of virulence-associated diversity amongst closely related pathogens.</title>
        <authorList>
            <person name="Park J."/>
            <person name="Zhang Y."/>
            <person name="Buboltz A.M."/>
            <person name="Zhang X."/>
            <person name="Schuster S.C."/>
            <person name="Ahuja U."/>
            <person name="Liu M."/>
            <person name="Miller J.F."/>
            <person name="Sebaihia M."/>
            <person name="Bentley S.D."/>
            <person name="Parkhill J."/>
            <person name="Harvill E.T."/>
        </authorList>
    </citation>
    <scope>NUCLEOTIDE SEQUENCE [LARGE SCALE GENOMIC DNA]</scope>
    <source>
        <strain evidence="2 3">253</strain>
    </source>
</reference>
<dbReference type="OrthoDB" id="5186897at2"/>
<feature type="region of interest" description="Disordered" evidence="1">
    <location>
        <begin position="147"/>
        <end position="199"/>
    </location>
</feature>
<evidence type="ECO:0000313" key="2">
    <source>
        <dbReference type="EMBL" id="CCJ54845.1"/>
    </source>
</evidence>
<dbReference type="KEGG" id="bbh:BN112_2928"/>
<dbReference type="InterPro" id="IPR035235">
    <property type="entry name" value="DUF5343"/>
</dbReference>
<dbReference type="Pfam" id="PF17278">
    <property type="entry name" value="DUF5343"/>
    <property type="match status" value="1"/>
</dbReference>
<dbReference type="HOGENOM" id="CLU_1193160_0_0_4"/>
<protein>
    <submittedName>
        <fullName evidence="2">Uncharacterized protein</fullName>
    </submittedName>
</protein>
<dbReference type="EMBL" id="HE965806">
    <property type="protein sequence ID" value="CCJ54845.1"/>
    <property type="molecule type" value="Genomic_DNA"/>
</dbReference>
<name>A0A0C6P8Z9_BORBO</name>
<sequence>MAKEKTITYPKISKIIWQLLRARFAKTMPTAVGTDYVISTSDMTDASARSNVLSPLRDLGLLDKDNKPTDLAERWRHDDEYVAVCKEIRAATYPSALIEAFPEGSVEQKEGIKKWFMKNSKVGEAAGRMFADTYMLLSQADLTAVEGEAKSVRSPRTKKASPPTAKKVAAKAESATKSASNQPTEENRSPPEHNSSRKLPSVHIDVQVHISPDTTPEQIDRIFASMSKHLGSYIA</sequence>
<proteinExistence type="predicted"/>
<feature type="compositionally biased region" description="Basic and acidic residues" evidence="1">
    <location>
        <begin position="185"/>
        <end position="195"/>
    </location>
</feature>
<dbReference type="Proteomes" id="UP000007564">
    <property type="component" value="Chromosome"/>
</dbReference>
<feature type="compositionally biased region" description="Low complexity" evidence="1">
    <location>
        <begin position="165"/>
        <end position="180"/>
    </location>
</feature>
<accession>A0A0C6P8Z9</accession>
<gene>
    <name evidence="2" type="ORF">BN112_2928</name>
</gene>
<dbReference type="AlphaFoldDB" id="A0A0C6P8Z9"/>
<evidence type="ECO:0000313" key="3">
    <source>
        <dbReference type="Proteomes" id="UP000007564"/>
    </source>
</evidence>
<evidence type="ECO:0000256" key="1">
    <source>
        <dbReference type="SAM" id="MobiDB-lite"/>
    </source>
</evidence>
<organism evidence="2 3">
    <name type="scientific">Bordetella bronchiseptica 253</name>
    <dbReference type="NCBI Taxonomy" id="568707"/>
    <lineage>
        <taxon>Bacteria</taxon>
        <taxon>Pseudomonadati</taxon>
        <taxon>Pseudomonadota</taxon>
        <taxon>Betaproteobacteria</taxon>
        <taxon>Burkholderiales</taxon>
        <taxon>Alcaligenaceae</taxon>
        <taxon>Bordetella</taxon>
    </lineage>
</organism>